<organism evidence="2 3">
    <name type="scientific">Vulcanisaeta moutnovskia (strain 768-28)</name>
    <dbReference type="NCBI Taxonomy" id="985053"/>
    <lineage>
        <taxon>Archaea</taxon>
        <taxon>Thermoproteota</taxon>
        <taxon>Thermoprotei</taxon>
        <taxon>Thermoproteales</taxon>
        <taxon>Thermoproteaceae</taxon>
        <taxon>Vulcanisaeta</taxon>
    </lineage>
</organism>
<reference evidence="2 3" key="1">
    <citation type="journal article" date="2011" name="J. Bacteriol.">
        <title>Complete genome sequence of 'Vulcanisaeta moutnovskia' strain 768-28, a novel member of the hyperthermophilic crenarchaeal genus vulcanisaeta.</title>
        <authorList>
            <person name="Gumerov V.M."/>
            <person name="Mardanov A.V."/>
            <person name="Beletsky A.V."/>
            <person name="Prokofeva M.I."/>
            <person name="Bonch-Osmolovskaya E.A."/>
            <person name="Ravin N.V."/>
            <person name="Skryabin K.G."/>
        </authorList>
    </citation>
    <scope>NUCLEOTIDE SEQUENCE [LARGE SCALE GENOMIC DNA]</scope>
    <source>
        <strain evidence="2 3">768-28</strain>
    </source>
</reference>
<dbReference type="InterPro" id="IPR011005">
    <property type="entry name" value="Dihydropteroate_synth-like_sf"/>
</dbReference>
<dbReference type="InterPro" id="IPR045031">
    <property type="entry name" value="DHP_synth-like"/>
</dbReference>
<dbReference type="Proteomes" id="UP000007485">
    <property type="component" value="Chromosome"/>
</dbReference>
<dbReference type="GO" id="GO:0046654">
    <property type="term" value="P:tetrahydrofolate biosynthetic process"/>
    <property type="evidence" value="ECO:0007669"/>
    <property type="project" value="TreeGrafter"/>
</dbReference>
<protein>
    <submittedName>
        <fullName evidence="2">Dihydropteroate synthase</fullName>
    </submittedName>
</protein>
<dbReference type="KEGG" id="vmo:VMUT_0781"/>
<dbReference type="Gene3D" id="3.20.20.20">
    <property type="entry name" value="Dihydropteroate synthase-like"/>
    <property type="match status" value="1"/>
</dbReference>
<dbReference type="InterPro" id="IPR000489">
    <property type="entry name" value="Pterin-binding_dom"/>
</dbReference>
<sequence length="329" mass="35790">MLTDFAMPRARLGRLWIGDGEPVRLVGVINASPESFFKGSVRKTINDAIKAAEFMISGGADIIDIGGMSTAPYNKTIISIDEEINRVVPIIKALKKEFPDLTVSIDTFRSRVAEAALDVGADVVNDVTGLKGDNDMAHVIADHGVSVIIMARERIVPAQGNDPVIRTIDALKESLDIALRSGISEGNIVIDPGVGAWPPLSMDPLFTGGEPLRGEYIRGDNKYPWYSWDSIIIMSIGRIRNEVGKPVLVGISRKSFLERLMRRNAPPEERLFASIAAETVAVIMGADAIRTHNAHESRDAIKVAEALRSCLNKDPGICNEELIKIVKGK</sequence>
<evidence type="ECO:0000313" key="2">
    <source>
        <dbReference type="EMBL" id="ADY00992.1"/>
    </source>
</evidence>
<dbReference type="AlphaFoldDB" id="F0QWE4"/>
<dbReference type="Pfam" id="PF00809">
    <property type="entry name" value="Pterin_bind"/>
    <property type="match status" value="2"/>
</dbReference>
<dbReference type="EMBL" id="CP002529">
    <property type="protein sequence ID" value="ADY00992.1"/>
    <property type="molecule type" value="Genomic_DNA"/>
</dbReference>
<dbReference type="GO" id="GO:0004156">
    <property type="term" value="F:dihydropteroate synthase activity"/>
    <property type="evidence" value="ECO:0007669"/>
    <property type="project" value="TreeGrafter"/>
</dbReference>
<keyword evidence="3" id="KW-1185">Reference proteome</keyword>
<feature type="domain" description="Pterin-binding" evidence="1">
    <location>
        <begin position="23"/>
        <end position="302"/>
    </location>
</feature>
<evidence type="ECO:0000259" key="1">
    <source>
        <dbReference type="PROSITE" id="PS50972"/>
    </source>
</evidence>
<dbReference type="PANTHER" id="PTHR20941">
    <property type="entry name" value="FOLATE SYNTHESIS PROTEINS"/>
    <property type="match status" value="1"/>
</dbReference>
<dbReference type="STRING" id="985053.VMUT_0781"/>
<dbReference type="eggNOG" id="arCOG02817">
    <property type="taxonomic scope" value="Archaea"/>
</dbReference>
<dbReference type="PROSITE" id="PS00793">
    <property type="entry name" value="DHPS_2"/>
    <property type="match status" value="1"/>
</dbReference>
<dbReference type="SUPFAM" id="SSF51717">
    <property type="entry name" value="Dihydropteroate synthetase-like"/>
    <property type="match status" value="1"/>
</dbReference>
<proteinExistence type="predicted"/>
<dbReference type="PANTHER" id="PTHR20941:SF1">
    <property type="entry name" value="FOLIC ACID SYNTHESIS PROTEIN FOL1"/>
    <property type="match status" value="1"/>
</dbReference>
<dbReference type="PROSITE" id="PS50972">
    <property type="entry name" value="PTERIN_BINDING"/>
    <property type="match status" value="1"/>
</dbReference>
<gene>
    <name evidence="2" type="ordered locus">VMUT_0781</name>
</gene>
<name>F0QWE4_VULM7</name>
<evidence type="ECO:0000313" key="3">
    <source>
        <dbReference type="Proteomes" id="UP000007485"/>
    </source>
</evidence>
<dbReference type="HOGENOM" id="CLU_008023_0_1_2"/>
<accession>F0QWE4</accession>